<dbReference type="PANTHER" id="PTHR42858">
    <property type="entry name" value="AMINOTRANSFERASE"/>
    <property type="match status" value="1"/>
</dbReference>
<reference evidence="2 3" key="1">
    <citation type="submission" date="2021-06" db="EMBL/GenBank/DDBJ databases">
        <title>Caerostris extrusa draft genome.</title>
        <authorList>
            <person name="Kono N."/>
            <person name="Arakawa K."/>
        </authorList>
    </citation>
    <scope>NUCLEOTIDE SEQUENCE [LARGE SCALE GENOMIC DNA]</scope>
</reference>
<name>A0AAV4PH76_CAEEX</name>
<dbReference type="GO" id="GO:0030170">
    <property type="term" value="F:pyridoxal phosphate binding"/>
    <property type="evidence" value="ECO:0007669"/>
    <property type="project" value="InterPro"/>
</dbReference>
<organism evidence="2 3">
    <name type="scientific">Caerostris extrusa</name>
    <name type="common">Bark spider</name>
    <name type="synonym">Caerostris bankana</name>
    <dbReference type="NCBI Taxonomy" id="172846"/>
    <lineage>
        <taxon>Eukaryota</taxon>
        <taxon>Metazoa</taxon>
        <taxon>Ecdysozoa</taxon>
        <taxon>Arthropoda</taxon>
        <taxon>Chelicerata</taxon>
        <taxon>Arachnida</taxon>
        <taxon>Araneae</taxon>
        <taxon>Araneomorphae</taxon>
        <taxon>Entelegynae</taxon>
        <taxon>Araneoidea</taxon>
        <taxon>Araneidae</taxon>
        <taxon>Caerostris</taxon>
    </lineage>
</organism>
<gene>
    <name evidence="2" type="primary">yjiR</name>
    <name evidence="2" type="ORF">CEXT_280842</name>
</gene>
<dbReference type="Pfam" id="PF00155">
    <property type="entry name" value="Aminotran_1_2"/>
    <property type="match status" value="1"/>
</dbReference>
<dbReference type="Proteomes" id="UP001054945">
    <property type="component" value="Unassembled WGS sequence"/>
</dbReference>
<dbReference type="GO" id="GO:0047536">
    <property type="term" value="F:2-aminoadipate transaminase activity"/>
    <property type="evidence" value="ECO:0007669"/>
    <property type="project" value="TreeGrafter"/>
</dbReference>
<dbReference type="InterPro" id="IPR015424">
    <property type="entry name" value="PyrdxlP-dep_Trfase"/>
</dbReference>
<protein>
    <submittedName>
        <fullName evidence="2">Uncharacterized HTH-type transcriptional regulator YjiR</fullName>
    </submittedName>
</protein>
<dbReference type="CDD" id="cd00609">
    <property type="entry name" value="AAT_like"/>
    <property type="match status" value="1"/>
</dbReference>
<evidence type="ECO:0000313" key="3">
    <source>
        <dbReference type="Proteomes" id="UP001054945"/>
    </source>
</evidence>
<evidence type="ECO:0000313" key="2">
    <source>
        <dbReference type="EMBL" id="GIX95433.1"/>
    </source>
</evidence>
<dbReference type="InterPro" id="IPR004839">
    <property type="entry name" value="Aminotransferase_I/II_large"/>
</dbReference>
<dbReference type="Gene3D" id="3.90.1150.10">
    <property type="entry name" value="Aspartate Aminotransferase, domain 1"/>
    <property type="match status" value="1"/>
</dbReference>
<dbReference type="SUPFAM" id="SSF53383">
    <property type="entry name" value="PLP-dependent transferases"/>
    <property type="match status" value="1"/>
</dbReference>
<keyword evidence="3" id="KW-1185">Reference proteome</keyword>
<evidence type="ECO:0000259" key="1">
    <source>
        <dbReference type="Pfam" id="PF00155"/>
    </source>
</evidence>
<feature type="domain" description="Aminotransferase class I/classII large" evidence="1">
    <location>
        <begin position="106"/>
        <end position="423"/>
    </location>
</feature>
<sequence length="485" mass="54970">MRLNTTVAYLKAVGRIGHPEYYALDIFHENVDTYLLQLAWHFLASEFLQNYMEHFLQDLKHNIYENTSILMADEKHIVPQEKRFFSQFERQGYYNNDASSYANALKSDAQIFQYGVENGNWQFRSFLATFLTQEYGDVVSSEQLFLTGGASSGLWLVLSALIKAGSIVFVEDPSYFCALKVFSDLDLKVVPVKTDDNGIETDDFEKKLIQEFSENPSATYPPVKAFVYLIPVYHNPTGSILPAERCNKVISLARKYGLTIICDDVYNLLHYDDSPVCPKRLFAYDNRSHQDYVGNVISNGSFSKFLGPGLRIGWLEAPKWTIKILEDFGIIGSGGGLNTYTAGVITSLMALGKMKSHLQKVKTVFKTNMEATVDLLKQELPSGCKLKSPSKGGYFLWIELPESVNGLHFLPFAKQEYQVTFMPGIRGSPTNSFANYIRICISFYPLDVLLSAVRRLCQAISDFQHKCEDDPNFYETYVNSIKLDI</sequence>
<dbReference type="AlphaFoldDB" id="A0AAV4PH76"/>
<dbReference type="EMBL" id="BPLR01004516">
    <property type="protein sequence ID" value="GIX95433.1"/>
    <property type="molecule type" value="Genomic_DNA"/>
</dbReference>
<dbReference type="Gene3D" id="3.40.640.10">
    <property type="entry name" value="Type I PLP-dependent aspartate aminotransferase-like (Major domain)"/>
    <property type="match status" value="1"/>
</dbReference>
<dbReference type="InterPro" id="IPR015422">
    <property type="entry name" value="PyrdxlP-dep_Trfase_small"/>
</dbReference>
<comment type="caution">
    <text evidence="2">The sequence shown here is derived from an EMBL/GenBank/DDBJ whole genome shotgun (WGS) entry which is preliminary data.</text>
</comment>
<proteinExistence type="predicted"/>
<dbReference type="InterPro" id="IPR015421">
    <property type="entry name" value="PyrdxlP-dep_Trfase_major"/>
</dbReference>
<dbReference type="PANTHER" id="PTHR42858:SF1">
    <property type="entry name" value="LD15494P"/>
    <property type="match status" value="1"/>
</dbReference>
<accession>A0AAV4PH76</accession>